<feature type="domain" description="HTH tetR-type" evidence="3">
    <location>
        <begin position="1"/>
        <end position="61"/>
    </location>
</feature>
<sequence>MKARVVIIDAFWQLYKEKSIKQITVTELMTKAGYHRSVFYQYFRDIYDLLKQEQDAFFEEVDNLWQDVSIEILNENYSTVLIEKINELSLKYDFKVGILLKHNDETDFKNRFNNTLRKNLYNLLKLQENDAKVKLALEVYISGQLESLVYFHRHKNKLDFKDYLEVTKSIFRTCVKQIEESHSKNEENHD</sequence>
<dbReference type="Gene3D" id="1.10.357.10">
    <property type="entry name" value="Tetracycline Repressor, domain 2"/>
    <property type="match status" value="1"/>
</dbReference>
<dbReference type="OrthoDB" id="9810250at2"/>
<dbReference type="RefSeq" id="WP_071601705.1">
    <property type="nucleotide sequence ID" value="NZ_CASFMS010000002.1"/>
</dbReference>
<accession>A0A239T8F0</accession>
<feature type="DNA-binding region" description="H-T-H motif" evidence="2">
    <location>
        <begin position="24"/>
        <end position="43"/>
    </location>
</feature>
<dbReference type="EMBL" id="LT906446">
    <property type="protein sequence ID" value="SNU94025.1"/>
    <property type="molecule type" value="Genomic_DNA"/>
</dbReference>
<gene>
    <name evidence="4" type="ORF">SAMEA4364220_00131</name>
</gene>
<evidence type="ECO:0000259" key="3">
    <source>
        <dbReference type="PROSITE" id="PS50977"/>
    </source>
</evidence>
<evidence type="ECO:0000256" key="1">
    <source>
        <dbReference type="ARBA" id="ARBA00023125"/>
    </source>
</evidence>
<evidence type="ECO:0000313" key="4">
    <source>
        <dbReference type="EMBL" id="SNU94025.1"/>
    </source>
</evidence>
<reference evidence="4 5" key="1">
    <citation type="submission" date="2017-06" db="EMBL/GenBank/DDBJ databases">
        <authorList>
            <consortium name="Pathogen Informatics"/>
        </authorList>
    </citation>
    <scope>NUCLEOTIDE SEQUENCE [LARGE SCALE GENOMIC DNA]</scope>
    <source>
        <strain evidence="4 5">NCTC10570</strain>
    </source>
</reference>
<protein>
    <recommendedName>
        <fullName evidence="3">HTH tetR-type domain-containing protein</fullName>
    </recommendedName>
</protein>
<dbReference type="InterPro" id="IPR001647">
    <property type="entry name" value="HTH_TetR"/>
</dbReference>
<organism evidence="4 5">
    <name type="scientific">Megamonas hypermegale</name>
    <dbReference type="NCBI Taxonomy" id="158847"/>
    <lineage>
        <taxon>Bacteria</taxon>
        <taxon>Bacillati</taxon>
        <taxon>Bacillota</taxon>
        <taxon>Negativicutes</taxon>
        <taxon>Selenomonadales</taxon>
        <taxon>Selenomonadaceae</taxon>
        <taxon>Megamonas</taxon>
    </lineage>
</organism>
<proteinExistence type="predicted"/>
<dbReference type="Proteomes" id="UP000215383">
    <property type="component" value="Chromosome 1"/>
</dbReference>
<name>A0A239T8F0_9FIRM</name>
<dbReference type="eggNOG" id="COG1309">
    <property type="taxonomic scope" value="Bacteria"/>
</dbReference>
<keyword evidence="1 2" id="KW-0238">DNA-binding</keyword>
<keyword evidence="5" id="KW-1185">Reference proteome</keyword>
<dbReference type="AlphaFoldDB" id="A0A239T8F0"/>
<evidence type="ECO:0000313" key="5">
    <source>
        <dbReference type="Proteomes" id="UP000215383"/>
    </source>
</evidence>
<evidence type="ECO:0000256" key="2">
    <source>
        <dbReference type="PROSITE-ProRule" id="PRU00335"/>
    </source>
</evidence>
<dbReference type="InterPro" id="IPR009057">
    <property type="entry name" value="Homeodomain-like_sf"/>
</dbReference>
<dbReference type="GO" id="GO:0003677">
    <property type="term" value="F:DNA binding"/>
    <property type="evidence" value="ECO:0007669"/>
    <property type="project" value="UniProtKB-UniRule"/>
</dbReference>
<dbReference type="GeneID" id="78508171"/>
<dbReference type="SUPFAM" id="SSF46689">
    <property type="entry name" value="Homeodomain-like"/>
    <property type="match status" value="1"/>
</dbReference>
<dbReference type="PROSITE" id="PS50977">
    <property type="entry name" value="HTH_TETR_2"/>
    <property type="match status" value="1"/>
</dbReference>